<accession>A0A4Y7SYX2</accession>
<reference evidence="3 4" key="1">
    <citation type="journal article" date="2019" name="Nat. Ecol. Evol.">
        <title>Megaphylogeny resolves global patterns of mushroom evolution.</title>
        <authorList>
            <person name="Varga T."/>
            <person name="Krizsan K."/>
            <person name="Foldi C."/>
            <person name="Dima B."/>
            <person name="Sanchez-Garcia M."/>
            <person name="Sanchez-Ramirez S."/>
            <person name="Szollosi G.J."/>
            <person name="Szarkandi J.G."/>
            <person name="Papp V."/>
            <person name="Albert L."/>
            <person name="Andreopoulos W."/>
            <person name="Angelini C."/>
            <person name="Antonin V."/>
            <person name="Barry K.W."/>
            <person name="Bougher N.L."/>
            <person name="Buchanan P."/>
            <person name="Buyck B."/>
            <person name="Bense V."/>
            <person name="Catcheside P."/>
            <person name="Chovatia M."/>
            <person name="Cooper J."/>
            <person name="Damon W."/>
            <person name="Desjardin D."/>
            <person name="Finy P."/>
            <person name="Geml J."/>
            <person name="Haridas S."/>
            <person name="Hughes K."/>
            <person name="Justo A."/>
            <person name="Karasinski D."/>
            <person name="Kautmanova I."/>
            <person name="Kiss B."/>
            <person name="Kocsube S."/>
            <person name="Kotiranta H."/>
            <person name="LaButti K.M."/>
            <person name="Lechner B.E."/>
            <person name="Liimatainen K."/>
            <person name="Lipzen A."/>
            <person name="Lukacs Z."/>
            <person name="Mihaltcheva S."/>
            <person name="Morgado L.N."/>
            <person name="Niskanen T."/>
            <person name="Noordeloos M.E."/>
            <person name="Ohm R.A."/>
            <person name="Ortiz-Santana B."/>
            <person name="Ovrebo C."/>
            <person name="Racz N."/>
            <person name="Riley R."/>
            <person name="Savchenko A."/>
            <person name="Shiryaev A."/>
            <person name="Soop K."/>
            <person name="Spirin V."/>
            <person name="Szebenyi C."/>
            <person name="Tomsovsky M."/>
            <person name="Tulloss R.E."/>
            <person name="Uehling J."/>
            <person name="Grigoriev I.V."/>
            <person name="Vagvolgyi C."/>
            <person name="Papp T."/>
            <person name="Martin F.M."/>
            <person name="Miettinen O."/>
            <person name="Hibbett D.S."/>
            <person name="Nagy L.G."/>
        </authorList>
    </citation>
    <scope>NUCLEOTIDE SEQUENCE [LARGE SCALE GENOMIC DNA]</scope>
    <source>
        <strain evidence="3 4">FP101781</strain>
    </source>
</reference>
<proteinExistence type="predicted"/>
<evidence type="ECO:0000256" key="2">
    <source>
        <dbReference type="SAM" id="SignalP"/>
    </source>
</evidence>
<feature type="signal peptide" evidence="2">
    <location>
        <begin position="1"/>
        <end position="22"/>
    </location>
</feature>
<keyword evidence="4" id="KW-1185">Reference proteome</keyword>
<dbReference type="EMBL" id="QPFP01000043">
    <property type="protein sequence ID" value="TEB27057.1"/>
    <property type="molecule type" value="Genomic_DNA"/>
</dbReference>
<feature type="compositionally biased region" description="Low complexity" evidence="1">
    <location>
        <begin position="113"/>
        <end position="135"/>
    </location>
</feature>
<dbReference type="OrthoDB" id="3068827at2759"/>
<organism evidence="3 4">
    <name type="scientific">Coprinellus micaceus</name>
    <name type="common">Glistening ink-cap mushroom</name>
    <name type="synonym">Coprinus micaceus</name>
    <dbReference type="NCBI Taxonomy" id="71717"/>
    <lineage>
        <taxon>Eukaryota</taxon>
        <taxon>Fungi</taxon>
        <taxon>Dikarya</taxon>
        <taxon>Basidiomycota</taxon>
        <taxon>Agaricomycotina</taxon>
        <taxon>Agaricomycetes</taxon>
        <taxon>Agaricomycetidae</taxon>
        <taxon>Agaricales</taxon>
        <taxon>Agaricineae</taxon>
        <taxon>Psathyrellaceae</taxon>
        <taxon>Coprinellus</taxon>
    </lineage>
</organism>
<dbReference type="Proteomes" id="UP000298030">
    <property type="component" value="Unassembled WGS sequence"/>
</dbReference>
<sequence>MVHTKSAIAFTVLALGAASTLARPSYEDYSDELALREFEEMVEALAARGVADYDEYDAREFDFDMEDVDARDFEDYDIREIIEEFDVDARELDFGDFEEREFFSGEEDIFERAPTTTSASASTSHTPSATTTTIITKPTGIFGKAKKERKTVVVTVHKTPKKCKKPGLFTRIKNSFNKKAKKRSQLRNQKSSTTTSASSTSTSSASATTTASSTSTANWAQITPPPRKERGKGVTYSQKKTVGKDKVTTISRTVTAAPTPCPTKDAKKHKRDLDEFEALFERETTFDELD</sequence>
<feature type="compositionally biased region" description="Low complexity" evidence="1">
    <location>
        <begin position="191"/>
        <end position="217"/>
    </location>
</feature>
<comment type="caution">
    <text evidence="3">The sequence shown here is derived from an EMBL/GenBank/DDBJ whole genome shotgun (WGS) entry which is preliminary data.</text>
</comment>
<evidence type="ECO:0000313" key="3">
    <source>
        <dbReference type="EMBL" id="TEB27057.1"/>
    </source>
</evidence>
<evidence type="ECO:0000313" key="4">
    <source>
        <dbReference type="Proteomes" id="UP000298030"/>
    </source>
</evidence>
<keyword evidence="2" id="KW-0732">Signal</keyword>
<evidence type="ECO:0000256" key="1">
    <source>
        <dbReference type="SAM" id="MobiDB-lite"/>
    </source>
</evidence>
<feature type="region of interest" description="Disordered" evidence="1">
    <location>
        <begin position="112"/>
        <end position="135"/>
    </location>
</feature>
<dbReference type="AlphaFoldDB" id="A0A4Y7SYX2"/>
<feature type="compositionally biased region" description="Basic residues" evidence="1">
    <location>
        <begin position="176"/>
        <end position="185"/>
    </location>
</feature>
<feature type="chain" id="PRO_5021248029" evidence="2">
    <location>
        <begin position="23"/>
        <end position="290"/>
    </location>
</feature>
<name>A0A4Y7SYX2_COPMI</name>
<protein>
    <submittedName>
        <fullName evidence="3">Uncharacterized protein</fullName>
    </submittedName>
</protein>
<feature type="region of interest" description="Disordered" evidence="1">
    <location>
        <begin position="174"/>
        <end position="247"/>
    </location>
</feature>
<gene>
    <name evidence="3" type="ORF">FA13DRAFT_1712838</name>
</gene>